<dbReference type="PANTHER" id="PTHR42879">
    <property type="entry name" value="3-OXOACYL-(ACYL-CARRIER-PROTEIN) REDUCTASE"/>
    <property type="match status" value="1"/>
</dbReference>
<comment type="similarity">
    <text evidence="1">Belongs to the short-chain dehydrogenases/reductases (SDR) family.</text>
</comment>
<dbReference type="Gene3D" id="3.40.50.720">
    <property type="entry name" value="NAD(P)-binding Rossmann-like Domain"/>
    <property type="match status" value="1"/>
</dbReference>
<dbReference type="RefSeq" id="WP_062085209.1">
    <property type="nucleotide sequence ID" value="NZ_FCOK02000013.1"/>
</dbReference>
<sequence length="261" mass="26944">MDLGIGNKTALVTGAGGGLGRAIAIALAREGVKVALADINAAALDAAAEAIRETGADVLALEWDIGDLSFVDARIGAIEARFGSVDILVNNTGGPPPTPASGQPVELWEKHFRSMVMSVIAITDRVLPGMRAKQWGRVVTSASSGVVAPIAGLAISNALRMSLVGWSKTLAREVGRDGITANVVVPGRIGTDRIRFLDEAKAKREGRTVESVSGESTASIAMGRYGEPEEYANAVVFLASANASYTTGSIMRVDGGLIASV</sequence>
<name>A0A158GG64_9BURK</name>
<dbReference type="InterPro" id="IPR050259">
    <property type="entry name" value="SDR"/>
</dbReference>
<dbReference type="Proteomes" id="UP000054683">
    <property type="component" value="Unassembled WGS sequence"/>
</dbReference>
<evidence type="ECO:0000313" key="2">
    <source>
        <dbReference type="EMBL" id="SAL30897.1"/>
    </source>
</evidence>
<protein>
    <submittedName>
        <fullName evidence="2">Short-chain dehydrogenase/reductase SDR</fullName>
    </submittedName>
</protein>
<gene>
    <name evidence="2" type="ORF">AWB69_02572</name>
</gene>
<accession>A0A158GG64</accession>
<evidence type="ECO:0000256" key="1">
    <source>
        <dbReference type="ARBA" id="ARBA00006484"/>
    </source>
</evidence>
<dbReference type="InterPro" id="IPR002347">
    <property type="entry name" value="SDR_fam"/>
</dbReference>
<dbReference type="FunFam" id="3.40.50.720:FF:000084">
    <property type="entry name" value="Short-chain dehydrogenase reductase"/>
    <property type="match status" value="1"/>
</dbReference>
<dbReference type="EMBL" id="FCOK02000013">
    <property type="protein sequence ID" value="SAL30897.1"/>
    <property type="molecule type" value="Genomic_DNA"/>
</dbReference>
<dbReference type="PANTHER" id="PTHR42879:SF6">
    <property type="entry name" value="NADPH-DEPENDENT REDUCTASE BACG"/>
    <property type="match status" value="1"/>
</dbReference>
<organism evidence="2 3">
    <name type="scientific">Caballeronia udeis</name>
    <dbReference type="NCBI Taxonomy" id="1232866"/>
    <lineage>
        <taxon>Bacteria</taxon>
        <taxon>Pseudomonadati</taxon>
        <taxon>Pseudomonadota</taxon>
        <taxon>Betaproteobacteria</taxon>
        <taxon>Burkholderiales</taxon>
        <taxon>Burkholderiaceae</taxon>
        <taxon>Caballeronia</taxon>
    </lineage>
</organism>
<dbReference type="InterPro" id="IPR036291">
    <property type="entry name" value="NAD(P)-bd_dom_sf"/>
</dbReference>
<dbReference type="Pfam" id="PF13561">
    <property type="entry name" value="adh_short_C2"/>
    <property type="match status" value="1"/>
</dbReference>
<dbReference type="SUPFAM" id="SSF51735">
    <property type="entry name" value="NAD(P)-binding Rossmann-fold domains"/>
    <property type="match status" value="1"/>
</dbReference>
<dbReference type="OrthoDB" id="9793325at2"/>
<dbReference type="PRINTS" id="PR00081">
    <property type="entry name" value="GDHRDH"/>
</dbReference>
<dbReference type="AlphaFoldDB" id="A0A158GG64"/>
<reference evidence="2 3" key="1">
    <citation type="submission" date="2016-01" db="EMBL/GenBank/DDBJ databases">
        <authorList>
            <person name="Oliw E.H."/>
        </authorList>
    </citation>
    <scope>NUCLEOTIDE SEQUENCE [LARGE SCALE GENOMIC DNA]</scope>
    <source>
        <strain evidence="2">LMG 27134</strain>
    </source>
</reference>
<evidence type="ECO:0000313" key="3">
    <source>
        <dbReference type="Proteomes" id="UP000054683"/>
    </source>
</evidence>
<proteinExistence type="inferred from homology"/>